<dbReference type="EMBL" id="PIPQ01000017">
    <property type="protein sequence ID" value="RUO37061.1"/>
    <property type="molecule type" value="Genomic_DNA"/>
</dbReference>
<accession>A0A432WTF8</accession>
<dbReference type="Proteomes" id="UP000286976">
    <property type="component" value="Unassembled WGS sequence"/>
</dbReference>
<reference evidence="1 2" key="1">
    <citation type="journal article" date="2011" name="Front. Microbiol.">
        <title>Genomic signatures of strain selection and enhancement in Bacillus atrophaeus var. globigii, a historical biowarfare simulant.</title>
        <authorList>
            <person name="Gibbons H.S."/>
            <person name="Broomall S.M."/>
            <person name="McNew L.A."/>
            <person name="Daligault H."/>
            <person name="Chapman C."/>
            <person name="Bruce D."/>
            <person name="Karavis M."/>
            <person name="Krepps M."/>
            <person name="McGregor P.A."/>
            <person name="Hong C."/>
            <person name="Park K.H."/>
            <person name="Akmal A."/>
            <person name="Feldman A."/>
            <person name="Lin J.S."/>
            <person name="Chang W.E."/>
            <person name="Higgs B.W."/>
            <person name="Demirev P."/>
            <person name="Lindquist J."/>
            <person name="Liem A."/>
            <person name="Fochler E."/>
            <person name="Read T.D."/>
            <person name="Tapia R."/>
            <person name="Johnson S."/>
            <person name="Bishop-Lilly K.A."/>
            <person name="Detter C."/>
            <person name="Han C."/>
            <person name="Sozhamannan S."/>
            <person name="Rosenzweig C.N."/>
            <person name="Skowronski E.W."/>
        </authorList>
    </citation>
    <scope>NUCLEOTIDE SEQUENCE [LARGE SCALE GENOMIC DNA]</scope>
    <source>
        <strain evidence="1 2">AIT1</strain>
    </source>
</reference>
<name>A0A432WTF8_9GAMM</name>
<evidence type="ECO:0000313" key="2">
    <source>
        <dbReference type="Proteomes" id="UP000286976"/>
    </source>
</evidence>
<dbReference type="AlphaFoldDB" id="A0A432WTF8"/>
<sequence length="139" mass="15638">MQHKWKILLVTLCIFIGLTFSYLASSKAALPTFQAESISVFSLLADPEKYLLTEVVTTGFFVDLKLFPFEIDNKLSRLENSISVAMLDQASTDEFEHCMGLNVKIVGTVVQTSPLVMASIKIIDTYDEEMGYRGCYTYK</sequence>
<organism evidence="1 2">
    <name type="scientific">Aliidiomarina taiwanensis</name>
    <dbReference type="NCBI Taxonomy" id="946228"/>
    <lineage>
        <taxon>Bacteria</taxon>
        <taxon>Pseudomonadati</taxon>
        <taxon>Pseudomonadota</taxon>
        <taxon>Gammaproteobacteria</taxon>
        <taxon>Alteromonadales</taxon>
        <taxon>Idiomarinaceae</taxon>
        <taxon>Aliidiomarina</taxon>
    </lineage>
</organism>
<comment type="caution">
    <text evidence="1">The sequence shown here is derived from an EMBL/GenBank/DDBJ whole genome shotgun (WGS) entry which is preliminary data.</text>
</comment>
<evidence type="ECO:0000313" key="1">
    <source>
        <dbReference type="EMBL" id="RUO37061.1"/>
    </source>
</evidence>
<keyword evidence="2" id="KW-1185">Reference proteome</keyword>
<dbReference type="RefSeq" id="WP_126758275.1">
    <property type="nucleotide sequence ID" value="NZ_PIPQ01000017.1"/>
</dbReference>
<protein>
    <submittedName>
        <fullName evidence="1">Uncharacterized protein</fullName>
    </submittedName>
</protein>
<gene>
    <name evidence="1" type="ORF">CWE15_11785</name>
</gene>
<proteinExistence type="predicted"/>